<gene>
    <name evidence="4" type="ORF">CYNAS_LOCUS6645</name>
</gene>
<sequence length="95" mass="11493">MSFQRDKMLKNRIHIEFESFINLNKNSPEYLSLYMDEKLREGLKSENDVNAEKLLDKAMVFRIFQEKDVFEKCYKKHMAIRLLLAKSISDDMERR</sequence>
<accession>A0AA36GM75</accession>
<evidence type="ECO:0000259" key="3">
    <source>
        <dbReference type="PROSITE" id="PS50069"/>
    </source>
</evidence>
<evidence type="ECO:0000313" key="5">
    <source>
        <dbReference type="Proteomes" id="UP001176961"/>
    </source>
</evidence>
<evidence type="ECO:0000313" key="4">
    <source>
        <dbReference type="EMBL" id="CAJ0594662.1"/>
    </source>
</evidence>
<evidence type="ECO:0000256" key="1">
    <source>
        <dbReference type="PROSITE-ProRule" id="PRU00330"/>
    </source>
</evidence>
<dbReference type="AlphaFoldDB" id="A0AA36GM75"/>
<dbReference type="GO" id="GO:0031625">
    <property type="term" value="F:ubiquitin protein ligase binding"/>
    <property type="evidence" value="ECO:0007669"/>
    <property type="project" value="InterPro"/>
</dbReference>
<reference evidence="4" key="1">
    <citation type="submission" date="2023-07" db="EMBL/GenBank/DDBJ databases">
        <authorList>
            <consortium name="CYATHOMIX"/>
        </authorList>
    </citation>
    <scope>NUCLEOTIDE SEQUENCE</scope>
    <source>
        <strain evidence="4">N/A</strain>
    </source>
</reference>
<organism evidence="4 5">
    <name type="scientific">Cylicocyclus nassatus</name>
    <name type="common">Nematode worm</name>
    <dbReference type="NCBI Taxonomy" id="53992"/>
    <lineage>
        <taxon>Eukaryota</taxon>
        <taxon>Metazoa</taxon>
        <taxon>Ecdysozoa</taxon>
        <taxon>Nematoda</taxon>
        <taxon>Chromadorea</taxon>
        <taxon>Rhabditida</taxon>
        <taxon>Rhabditina</taxon>
        <taxon>Rhabditomorpha</taxon>
        <taxon>Strongyloidea</taxon>
        <taxon>Strongylidae</taxon>
        <taxon>Cylicocyclus</taxon>
    </lineage>
</organism>
<comment type="caution">
    <text evidence="4">The sequence shown here is derived from an EMBL/GenBank/DDBJ whole genome shotgun (WGS) entry which is preliminary data.</text>
</comment>
<evidence type="ECO:0000256" key="2">
    <source>
        <dbReference type="RuleBase" id="RU003829"/>
    </source>
</evidence>
<proteinExistence type="inferred from homology"/>
<dbReference type="Pfam" id="PF00888">
    <property type="entry name" value="Cullin"/>
    <property type="match status" value="1"/>
</dbReference>
<name>A0AA36GM75_CYLNA</name>
<dbReference type="InterPro" id="IPR036317">
    <property type="entry name" value="Cullin_homology_sf"/>
</dbReference>
<dbReference type="InterPro" id="IPR001373">
    <property type="entry name" value="Cullin_N"/>
</dbReference>
<dbReference type="EMBL" id="CATQJL010000112">
    <property type="protein sequence ID" value="CAJ0594662.1"/>
    <property type="molecule type" value="Genomic_DNA"/>
</dbReference>
<dbReference type="InterPro" id="IPR045093">
    <property type="entry name" value="Cullin"/>
</dbReference>
<protein>
    <recommendedName>
        <fullName evidence="3">Cullin family profile domain-containing protein</fullName>
    </recommendedName>
</protein>
<dbReference type="Gene3D" id="1.20.1310.10">
    <property type="entry name" value="Cullin Repeats"/>
    <property type="match status" value="1"/>
</dbReference>
<feature type="domain" description="Cullin family profile" evidence="3">
    <location>
        <begin position="26"/>
        <end position="95"/>
    </location>
</feature>
<comment type="similarity">
    <text evidence="1 2">Belongs to the cullin family.</text>
</comment>
<dbReference type="PROSITE" id="PS50069">
    <property type="entry name" value="CULLIN_2"/>
    <property type="match status" value="1"/>
</dbReference>
<dbReference type="GO" id="GO:0006511">
    <property type="term" value="P:ubiquitin-dependent protein catabolic process"/>
    <property type="evidence" value="ECO:0007669"/>
    <property type="project" value="InterPro"/>
</dbReference>
<dbReference type="SUPFAM" id="SSF75632">
    <property type="entry name" value="Cullin homology domain"/>
    <property type="match status" value="1"/>
</dbReference>
<keyword evidence="5" id="KW-1185">Reference proteome</keyword>
<dbReference type="Proteomes" id="UP001176961">
    <property type="component" value="Unassembled WGS sequence"/>
</dbReference>
<dbReference type="InterPro" id="IPR016158">
    <property type="entry name" value="Cullin_homology"/>
</dbReference>
<dbReference type="PANTHER" id="PTHR11932">
    <property type="entry name" value="CULLIN"/>
    <property type="match status" value="1"/>
</dbReference>